<keyword evidence="2" id="KW-1185">Reference proteome</keyword>
<keyword evidence="1" id="KW-0614">Plasmid</keyword>
<dbReference type="Proteomes" id="UP000258927">
    <property type="component" value="Plasmid pHL2708X3"/>
</dbReference>
<dbReference type="PANTHER" id="PTHR41532:SF1">
    <property type="entry name" value="FIXS PROTEIN"/>
    <property type="match status" value="1"/>
</dbReference>
<organism evidence="1 2">
    <name type="scientific">Maritalea myrionectae</name>
    <dbReference type="NCBI Taxonomy" id="454601"/>
    <lineage>
        <taxon>Bacteria</taxon>
        <taxon>Pseudomonadati</taxon>
        <taxon>Pseudomonadota</taxon>
        <taxon>Alphaproteobacteria</taxon>
        <taxon>Hyphomicrobiales</taxon>
        <taxon>Devosiaceae</taxon>
        <taxon>Maritalea</taxon>
    </lineage>
</organism>
<dbReference type="RefSeq" id="WP_117397038.1">
    <property type="nucleotide sequence ID" value="NZ_CP021331.1"/>
</dbReference>
<dbReference type="Pfam" id="PF03597">
    <property type="entry name" value="FixS"/>
    <property type="match status" value="1"/>
</dbReference>
<sequence>MNLAVLIAVSIGLGLVGLATFLWSVKNDQYEDLDGSSMRILVVDADCEE</sequence>
<dbReference type="NCBIfam" id="TIGR00847">
    <property type="entry name" value="ccoS"/>
    <property type="match status" value="1"/>
</dbReference>
<dbReference type="AlphaFoldDB" id="A0A2R4MJC9"/>
<protein>
    <recommendedName>
        <fullName evidence="3">Nitrogen fixation protein FixS</fullName>
    </recommendedName>
</protein>
<geneLocation type="plasmid" evidence="2">
    <name>phl2708x3</name>
</geneLocation>
<accession>A0A2R4MJC9</accession>
<evidence type="ECO:0000313" key="1">
    <source>
        <dbReference type="EMBL" id="AVX06093.1"/>
    </source>
</evidence>
<evidence type="ECO:0000313" key="2">
    <source>
        <dbReference type="Proteomes" id="UP000258927"/>
    </source>
</evidence>
<dbReference type="EMBL" id="CP021331">
    <property type="protein sequence ID" value="AVX06093.1"/>
    <property type="molecule type" value="Genomic_DNA"/>
</dbReference>
<gene>
    <name evidence="1" type="ORF">MXMO3_03590</name>
</gene>
<reference evidence="1 2" key="1">
    <citation type="submission" date="2017-05" db="EMBL/GenBank/DDBJ databases">
        <title>Genome Analysis of Maritalea myrionectae HL2708#5.</title>
        <authorList>
            <consortium name="Cotde Inc.-PKNU"/>
            <person name="Jang D."/>
            <person name="Oh H.-M."/>
        </authorList>
    </citation>
    <scope>NUCLEOTIDE SEQUENCE [LARGE SCALE GENOMIC DNA]</scope>
    <source>
        <strain evidence="1 2">HL2708#5</strain>
        <plasmid evidence="2">phl2708x3</plasmid>
    </source>
</reference>
<proteinExistence type="predicted"/>
<dbReference type="KEGG" id="mmyr:MXMO3_03590"/>
<dbReference type="InterPro" id="IPR004714">
    <property type="entry name" value="Cyt_oxidase_maturation_cbb3"/>
</dbReference>
<evidence type="ECO:0008006" key="3">
    <source>
        <dbReference type="Google" id="ProtNLM"/>
    </source>
</evidence>
<dbReference type="PANTHER" id="PTHR41532">
    <property type="entry name" value="FIXS PROTEIN"/>
    <property type="match status" value="1"/>
</dbReference>
<name>A0A2R4MJC9_9HYPH</name>